<feature type="domain" description="JmjC" evidence="8">
    <location>
        <begin position="164"/>
        <end position="353"/>
    </location>
</feature>
<dbReference type="SUPFAM" id="SSF51197">
    <property type="entry name" value="Clavaminate synthase-like"/>
    <property type="match status" value="1"/>
</dbReference>
<feature type="signal peptide" evidence="7">
    <location>
        <begin position="1"/>
        <end position="27"/>
    </location>
</feature>
<feature type="chain" id="PRO_5044308764" description="JmjC domain-containing protein" evidence="7">
    <location>
        <begin position="28"/>
        <end position="512"/>
    </location>
</feature>
<keyword evidence="3" id="KW-0479">Metal-binding</keyword>
<comment type="caution">
    <text evidence="9">The sequence shown here is derived from an EMBL/GenBank/DDBJ whole genome shotgun (WGS) entry which is preliminary data.</text>
</comment>
<dbReference type="Gene3D" id="2.60.120.10">
    <property type="entry name" value="Jelly Rolls"/>
    <property type="match status" value="1"/>
</dbReference>
<dbReference type="InterPro" id="IPR041667">
    <property type="entry name" value="Cupin_8"/>
</dbReference>
<evidence type="ECO:0000256" key="3">
    <source>
        <dbReference type="ARBA" id="ARBA00022723"/>
    </source>
</evidence>
<evidence type="ECO:0000256" key="5">
    <source>
        <dbReference type="ARBA" id="ARBA00023004"/>
    </source>
</evidence>
<dbReference type="PANTHER" id="PTHR12461">
    <property type="entry name" value="HYPOXIA-INDUCIBLE FACTOR 1 ALPHA INHIBITOR-RELATED"/>
    <property type="match status" value="1"/>
</dbReference>
<dbReference type="InterPro" id="IPR014710">
    <property type="entry name" value="RmlC-like_jellyroll"/>
</dbReference>
<keyword evidence="6" id="KW-0539">Nucleus</keyword>
<reference evidence="9 10" key="1">
    <citation type="journal article" date="2024" name="Science">
        <title>Giant polyketide synthase enzymes in the biosynthesis of giant marine polyether toxins.</title>
        <authorList>
            <person name="Fallon T.R."/>
            <person name="Shende V.V."/>
            <person name="Wierzbicki I.H."/>
            <person name="Pendleton A.L."/>
            <person name="Watervoot N.F."/>
            <person name="Auber R.P."/>
            <person name="Gonzalez D.J."/>
            <person name="Wisecaver J.H."/>
            <person name="Moore B.S."/>
        </authorList>
    </citation>
    <scope>NUCLEOTIDE SEQUENCE [LARGE SCALE GENOMIC DNA]</scope>
    <source>
        <strain evidence="9 10">12B1</strain>
    </source>
</reference>
<evidence type="ECO:0000256" key="7">
    <source>
        <dbReference type="SAM" id="SignalP"/>
    </source>
</evidence>
<evidence type="ECO:0000313" key="9">
    <source>
        <dbReference type="EMBL" id="KAL1530843.1"/>
    </source>
</evidence>
<dbReference type="AlphaFoldDB" id="A0AB34KC66"/>
<evidence type="ECO:0000259" key="8">
    <source>
        <dbReference type="PROSITE" id="PS51184"/>
    </source>
</evidence>
<dbReference type="PROSITE" id="PS51184">
    <property type="entry name" value="JMJC"/>
    <property type="match status" value="1"/>
</dbReference>
<evidence type="ECO:0000256" key="2">
    <source>
        <dbReference type="ARBA" id="ARBA00004123"/>
    </source>
</evidence>
<sequence>MNRSLARPVIVALLAASLYAWRRHAAAAPPHALEAEALLHLFSRAPPLPRDATRATAATIAAAATSRRPAHWPHCVPPEWSAKAWESPDGAARALARLVPWVMARALGSAEFVLSEPTRGARPLLRDASPWEAPLQQERRNVSIAQLLASESESLYYSGTLGEPATAHWRTEAILASLQPLDHLLLHDVPPLRKEEPQPPEGGPAPANQTTLRLWISSKGVASRTHYDKSHNVFTQLSGRKRVLLWPPSSLPELHLYPAIHAAYRQSQIPLRAASGTGPLPEAAMAHYPRASATLAGRTAADAAVAVELVPGGCLYIPPYWAHAVLSVDASVSLSSFSTSWEQARWARSGWRMAPLGRFASSRCSRARGSVILAQAFVAALLPHISHGAYSSRTTRQFLMNLHTSRFAPLYDGKREAASELEELAACLAAPPSQGDPERDPALRRRIDEFAQSVAALLTDMDPEWGRSFDHGIVTELAGDYVEELLGWAGSAGDAQGLLQLLATDDDAVSIL</sequence>
<organism evidence="9 10">
    <name type="scientific">Prymnesium parvum</name>
    <name type="common">Toxic golden alga</name>
    <dbReference type="NCBI Taxonomy" id="97485"/>
    <lineage>
        <taxon>Eukaryota</taxon>
        <taxon>Haptista</taxon>
        <taxon>Haptophyta</taxon>
        <taxon>Prymnesiophyceae</taxon>
        <taxon>Prymnesiales</taxon>
        <taxon>Prymnesiaceae</taxon>
        <taxon>Prymnesium</taxon>
    </lineage>
</organism>
<evidence type="ECO:0000256" key="6">
    <source>
        <dbReference type="ARBA" id="ARBA00023242"/>
    </source>
</evidence>
<evidence type="ECO:0000313" key="10">
    <source>
        <dbReference type="Proteomes" id="UP001515480"/>
    </source>
</evidence>
<keyword evidence="5" id="KW-0408">Iron</keyword>
<name>A0AB34KC66_PRYPA</name>
<protein>
    <recommendedName>
        <fullName evidence="8">JmjC domain-containing protein</fullName>
    </recommendedName>
</protein>
<dbReference type="GO" id="GO:0005634">
    <property type="term" value="C:nucleus"/>
    <property type="evidence" value="ECO:0007669"/>
    <property type="project" value="UniProtKB-SubCell"/>
</dbReference>
<gene>
    <name evidence="9" type="ORF">AB1Y20_001738</name>
</gene>
<dbReference type="InterPro" id="IPR003347">
    <property type="entry name" value="JmjC_dom"/>
</dbReference>
<dbReference type="GO" id="GO:0046872">
    <property type="term" value="F:metal ion binding"/>
    <property type="evidence" value="ECO:0007669"/>
    <property type="project" value="UniProtKB-KW"/>
</dbReference>
<keyword evidence="10" id="KW-1185">Reference proteome</keyword>
<comment type="subcellular location">
    <subcellularLocation>
        <location evidence="2">Nucleus</location>
    </subcellularLocation>
</comment>
<dbReference type="Proteomes" id="UP001515480">
    <property type="component" value="Unassembled WGS sequence"/>
</dbReference>
<evidence type="ECO:0000256" key="1">
    <source>
        <dbReference type="ARBA" id="ARBA00001954"/>
    </source>
</evidence>
<accession>A0AB34KC66</accession>
<comment type="cofactor">
    <cofactor evidence="1">
        <name>Fe(2+)</name>
        <dbReference type="ChEBI" id="CHEBI:29033"/>
    </cofactor>
</comment>
<keyword evidence="4" id="KW-0560">Oxidoreductase</keyword>
<evidence type="ECO:0000256" key="4">
    <source>
        <dbReference type="ARBA" id="ARBA00023002"/>
    </source>
</evidence>
<dbReference type="Pfam" id="PF13621">
    <property type="entry name" value="Cupin_8"/>
    <property type="match status" value="1"/>
</dbReference>
<dbReference type="GO" id="GO:0016491">
    <property type="term" value="F:oxidoreductase activity"/>
    <property type="evidence" value="ECO:0007669"/>
    <property type="project" value="UniProtKB-KW"/>
</dbReference>
<proteinExistence type="predicted"/>
<dbReference type="PANTHER" id="PTHR12461:SF106">
    <property type="entry name" value="BIFUNCTIONAL PEPTIDASE AND ARGINYL-HYDROXYLASE JMJD5"/>
    <property type="match status" value="1"/>
</dbReference>
<dbReference type="EMBL" id="JBGBPQ010000001">
    <property type="protein sequence ID" value="KAL1530843.1"/>
    <property type="molecule type" value="Genomic_DNA"/>
</dbReference>
<keyword evidence="7" id="KW-0732">Signal</keyword>